<dbReference type="EMBL" id="MU865345">
    <property type="protein sequence ID" value="KAK4226583.1"/>
    <property type="molecule type" value="Genomic_DNA"/>
</dbReference>
<feature type="compositionally biased region" description="Low complexity" evidence="1">
    <location>
        <begin position="287"/>
        <end position="296"/>
    </location>
</feature>
<gene>
    <name evidence="3" type="ORF">QBC38DRAFT_366231</name>
</gene>
<feature type="compositionally biased region" description="Basic and acidic residues" evidence="1">
    <location>
        <begin position="111"/>
        <end position="135"/>
    </location>
</feature>
<dbReference type="Proteomes" id="UP001301958">
    <property type="component" value="Unassembled WGS sequence"/>
</dbReference>
<reference evidence="3" key="2">
    <citation type="submission" date="2023-05" db="EMBL/GenBank/DDBJ databases">
        <authorList>
            <consortium name="Lawrence Berkeley National Laboratory"/>
            <person name="Steindorff A."/>
            <person name="Hensen N."/>
            <person name="Bonometti L."/>
            <person name="Westerberg I."/>
            <person name="Brannstrom I.O."/>
            <person name="Guillou S."/>
            <person name="Cros-Aarteil S."/>
            <person name="Calhoun S."/>
            <person name="Haridas S."/>
            <person name="Kuo A."/>
            <person name="Mondo S."/>
            <person name="Pangilinan J."/>
            <person name="Riley R."/>
            <person name="Labutti K."/>
            <person name="Andreopoulos B."/>
            <person name="Lipzen A."/>
            <person name="Chen C."/>
            <person name="Yanf M."/>
            <person name="Daum C."/>
            <person name="Ng V."/>
            <person name="Clum A."/>
            <person name="Ohm R."/>
            <person name="Martin F."/>
            <person name="Silar P."/>
            <person name="Natvig D."/>
            <person name="Lalanne C."/>
            <person name="Gautier V."/>
            <person name="Ament-Velasquez S.L."/>
            <person name="Kruys A."/>
            <person name="Hutchinson M.I."/>
            <person name="Powell A.J."/>
            <person name="Barry K."/>
            <person name="Miller A.N."/>
            <person name="Grigoriev I.V."/>
            <person name="Debuchy R."/>
            <person name="Gladieux P."/>
            <person name="Thoren M.H."/>
            <person name="Johannesson H."/>
        </authorList>
    </citation>
    <scope>NUCLEOTIDE SEQUENCE</scope>
    <source>
        <strain evidence="3">CBS 990.96</strain>
    </source>
</reference>
<keyword evidence="4" id="KW-1185">Reference proteome</keyword>
<feature type="compositionally biased region" description="Acidic residues" evidence="1">
    <location>
        <begin position="258"/>
        <end position="268"/>
    </location>
</feature>
<evidence type="ECO:0000313" key="3">
    <source>
        <dbReference type="EMBL" id="KAK4226583.1"/>
    </source>
</evidence>
<dbReference type="InterPro" id="IPR039629">
    <property type="entry name" value="R3HDM4"/>
</dbReference>
<protein>
    <submittedName>
        <fullName evidence="3">R3H-associated N-terminal domain-containing protein</fullName>
    </submittedName>
</protein>
<feature type="region of interest" description="Disordered" evidence="1">
    <location>
        <begin position="95"/>
        <end position="135"/>
    </location>
</feature>
<comment type="caution">
    <text evidence="3">The sequence shown here is derived from an EMBL/GenBank/DDBJ whole genome shotgun (WGS) entry which is preliminary data.</text>
</comment>
<feature type="region of interest" description="Disordered" evidence="1">
    <location>
        <begin position="276"/>
        <end position="316"/>
    </location>
</feature>
<sequence length="392" mass="43310">MAVLNNPAPPSEDGSHHEQQQQQPPTHPPHPLHQHTISNASTATVDIEAWTVSALESLSINPVARGTGNALSIPLDGSHPSESTQPVQMKLRGVGFDGVGTTVTPPRRPPSRRDSIKRREAMRMGKEGSRQRRRWENDHLLHVPGAQPPEPSDYVVRPTYPVLPTVPYQLASYWDRGLRDHVEERIAAFAAHRKAHIPGVGVNSAVPELGHIPQKLRATVKRTPAAKSWLRVLEEPLRQFVVERGLAREPETSAISDSSDEETDPEDEEIVFVGRNGRMRDGKPPSEEAAAAAPWKRASRQTNDSKKPAEKGMVLDTAEDDSGGAFKRWLTHTISNYYGLDSKSVMVGGNPGKRVIFVCAKPKLLQKQSTTGHKHKPSVQQPILPPPLWEMF</sequence>
<organism evidence="3 4">
    <name type="scientific">Podospora fimiseda</name>
    <dbReference type="NCBI Taxonomy" id="252190"/>
    <lineage>
        <taxon>Eukaryota</taxon>
        <taxon>Fungi</taxon>
        <taxon>Dikarya</taxon>
        <taxon>Ascomycota</taxon>
        <taxon>Pezizomycotina</taxon>
        <taxon>Sordariomycetes</taxon>
        <taxon>Sordariomycetidae</taxon>
        <taxon>Sordariales</taxon>
        <taxon>Podosporaceae</taxon>
        <taxon>Podospora</taxon>
    </lineage>
</organism>
<dbReference type="InterPro" id="IPR025952">
    <property type="entry name" value="R3H-assoc_dom"/>
</dbReference>
<evidence type="ECO:0000313" key="4">
    <source>
        <dbReference type="Proteomes" id="UP001301958"/>
    </source>
</evidence>
<dbReference type="PANTHER" id="PTHR32019:SF2">
    <property type="entry name" value="R3H DOMAIN-CONTAINING PROTEIN 4"/>
    <property type="match status" value="1"/>
</dbReference>
<name>A0AAN7BP79_9PEZI</name>
<proteinExistence type="predicted"/>
<evidence type="ECO:0000256" key="1">
    <source>
        <dbReference type="SAM" id="MobiDB-lite"/>
    </source>
</evidence>
<dbReference type="PANTHER" id="PTHR32019">
    <property type="entry name" value="R3H DOMAIN-CONTAINING PROTEIN 4"/>
    <property type="match status" value="1"/>
</dbReference>
<dbReference type="Pfam" id="PF13902">
    <property type="entry name" value="R3H-assoc"/>
    <property type="match status" value="1"/>
</dbReference>
<feature type="region of interest" description="Disordered" evidence="1">
    <location>
        <begin position="1"/>
        <end position="35"/>
    </location>
</feature>
<feature type="domain" description="R3H-associated N-terminal" evidence="2">
    <location>
        <begin position="108"/>
        <end position="222"/>
    </location>
</feature>
<reference evidence="3" key="1">
    <citation type="journal article" date="2023" name="Mol. Phylogenet. Evol.">
        <title>Genome-scale phylogeny and comparative genomics of the fungal order Sordariales.</title>
        <authorList>
            <person name="Hensen N."/>
            <person name="Bonometti L."/>
            <person name="Westerberg I."/>
            <person name="Brannstrom I.O."/>
            <person name="Guillou S."/>
            <person name="Cros-Aarteil S."/>
            <person name="Calhoun S."/>
            <person name="Haridas S."/>
            <person name="Kuo A."/>
            <person name="Mondo S."/>
            <person name="Pangilinan J."/>
            <person name="Riley R."/>
            <person name="LaButti K."/>
            <person name="Andreopoulos B."/>
            <person name="Lipzen A."/>
            <person name="Chen C."/>
            <person name="Yan M."/>
            <person name="Daum C."/>
            <person name="Ng V."/>
            <person name="Clum A."/>
            <person name="Steindorff A."/>
            <person name="Ohm R.A."/>
            <person name="Martin F."/>
            <person name="Silar P."/>
            <person name="Natvig D.O."/>
            <person name="Lalanne C."/>
            <person name="Gautier V."/>
            <person name="Ament-Velasquez S.L."/>
            <person name="Kruys A."/>
            <person name="Hutchinson M.I."/>
            <person name="Powell A.J."/>
            <person name="Barry K."/>
            <person name="Miller A.N."/>
            <person name="Grigoriev I.V."/>
            <person name="Debuchy R."/>
            <person name="Gladieux P."/>
            <person name="Hiltunen Thoren M."/>
            <person name="Johannesson H."/>
        </authorList>
    </citation>
    <scope>NUCLEOTIDE SEQUENCE</scope>
    <source>
        <strain evidence="3">CBS 990.96</strain>
    </source>
</reference>
<accession>A0AAN7BP79</accession>
<feature type="region of interest" description="Disordered" evidence="1">
    <location>
        <begin position="249"/>
        <end position="268"/>
    </location>
</feature>
<evidence type="ECO:0000259" key="2">
    <source>
        <dbReference type="Pfam" id="PF13902"/>
    </source>
</evidence>
<dbReference type="AlphaFoldDB" id="A0AAN7BP79"/>